<evidence type="ECO:0000313" key="3">
    <source>
        <dbReference type="EMBL" id="GJN01342.1"/>
    </source>
</evidence>
<keyword evidence="4" id="KW-1185">Reference proteome</keyword>
<evidence type="ECO:0000313" key="4">
    <source>
        <dbReference type="Proteomes" id="UP001054889"/>
    </source>
</evidence>
<comment type="caution">
    <text evidence="3">The sequence shown here is derived from an EMBL/GenBank/DDBJ whole genome shotgun (WGS) entry which is preliminary data.</text>
</comment>
<dbReference type="EMBL" id="BQKI01000009">
    <property type="protein sequence ID" value="GJN01342.1"/>
    <property type="molecule type" value="Genomic_DNA"/>
</dbReference>
<accession>A0AAV5CTR6</accession>
<feature type="compositionally biased region" description="Polar residues" evidence="1">
    <location>
        <begin position="83"/>
        <end position="94"/>
    </location>
</feature>
<evidence type="ECO:0000256" key="2">
    <source>
        <dbReference type="SAM" id="SignalP"/>
    </source>
</evidence>
<reference evidence="3" key="1">
    <citation type="journal article" date="2018" name="DNA Res.">
        <title>Multiple hybrid de novo genome assembly of finger millet, an orphan allotetraploid crop.</title>
        <authorList>
            <person name="Hatakeyama M."/>
            <person name="Aluri S."/>
            <person name="Balachadran M.T."/>
            <person name="Sivarajan S.R."/>
            <person name="Patrignani A."/>
            <person name="Gruter S."/>
            <person name="Poveda L."/>
            <person name="Shimizu-Inatsugi R."/>
            <person name="Baeten J."/>
            <person name="Francoijs K.J."/>
            <person name="Nataraja K.N."/>
            <person name="Reddy Y.A.N."/>
            <person name="Phadnis S."/>
            <person name="Ravikumar R.L."/>
            <person name="Schlapbach R."/>
            <person name="Sreeman S.M."/>
            <person name="Shimizu K.K."/>
        </authorList>
    </citation>
    <scope>NUCLEOTIDE SEQUENCE</scope>
</reference>
<name>A0AAV5CTR6_ELECO</name>
<feature type="chain" id="PRO_5043484207" evidence="2">
    <location>
        <begin position="30"/>
        <end position="116"/>
    </location>
</feature>
<reference evidence="3" key="2">
    <citation type="submission" date="2021-12" db="EMBL/GenBank/DDBJ databases">
        <title>Resequencing data analysis of finger millet.</title>
        <authorList>
            <person name="Hatakeyama M."/>
            <person name="Aluri S."/>
            <person name="Balachadran M.T."/>
            <person name="Sivarajan S.R."/>
            <person name="Poveda L."/>
            <person name="Shimizu-Inatsugi R."/>
            <person name="Schlapbach R."/>
            <person name="Sreeman S.M."/>
            <person name="Shimizu K.K."/>
        </authorList>
    </citation>
    <scope>NUCLEOTIDE SEQUENCE</scope>
</reference>
<keyword evidence="2" id="KW-0732">Signal</keyword>
<sequence length="116" mass="12024">MAVSSGRTHVACVALLLLLLLGVATETNAAVDLNQMQVVGSPAPSPMVNSIGKLRDRVASRQNLCKRACGSCCARCDCVPPGTSGNQDQCHATPTSPPMAGAPSARDHRALALRRC</sequence>
<protein>
    <submittedName>
        <fullName evidence="3">Uncharacterized protein</fullName>
    </submittedName>
</protein>
<evidence type="ECO:0000256" key="1">
    <source>
        <dbReference type="SAM" id="MobiDB-lite"/>
    </source>
</evidence>
<dbReference type="AlphaFoldDB" id="A0AAV5CTR6"/>
<dbReference type="Proteomes" id="UP001054889">
    <property type="component" value="Unassembled WGS sequence"/>
</dbReference>
<feature type="signal peptide" evidence="2">
    <location>
        <begin position="1"/>
        <end position="29"/>
    </location>
</feature>
<feature type="region of interest" description="Disordered" evidence="1">
    <location>
        <begin position="83"/>
        <end position="106"/>
    </location>
</feature>
<gene>
    <name evidence="3" type="primary">ga18601</name>
    <name evidence="3" type="ORF">PR202_ga18601</name>
</gene>
<proteinExistence type="predicted"/>
<dbReference type="InterPro" id="IPR003854">
    <property type="entry name" value="GASA"/>
</dbReference>
<dbReference type="Pfam" id="PF02704">
    <property type="entry name" value="GASA"/>
    <property type="match status" value="1"/>
</dbReference>
<organism evidence="3 4">
    <name type="scientific">Eleusine coracana subsp. coracana</name>
    <dbReference type="NCBI Taxonomy" id="191504"/>
    <lineage>
        <taxon>Eukaryota</taxon>
        <taxon>Viridiplantae</taxon>
        <taxon>Streptophyta</taxon>
        <taxon>Embryophyta</taxon>
        <taxon>Tracheophyta</taxon>
        <taxon>Spermatophyta</taxon>
        <taxon>Magnoliopsida</taxon>
        <taxon>Liliopsida</taxon>
        <taxon>Poales</taxon>
        <taxon>Poaceae</taxon>
        <taxon>PACMAD clade</taxon>
        <taxon>Chloridoideae</taxon>
        <taxon>Cynodonteae</taxon>
        <taxon>Eleusininae</taxon>
        <taxon>Eleusine</taxon>
    </lineage>
</organism>